<protein>
    <submittedName>
        <fullName evidence="1">Uncharacterized protein</fullName>
    </submittedName>
</protein>
<name>A0A8J7DYJ0_9CYAN</name>
<dbReference type="RefSeq" id="WP_194030700.1">
    <property type="nucleotide sequence ID" value="NZ_JADEWZ010000027.1"/>
</dbReference>
<reference evidence="1" key="1">
    <citation type="submission" date="2020-10" db="EMBL/GenBank/DDBJ databases">
        <authorList>
            <person name="Castelo-Branco R."/>
            <person name="Eusebio N."/>
            <person name="Adriana R."/>
            <person name="Vieira A."/>
            <person name="Brugerolle De Fraissinette N."/>
            <person name="Rezende De Castro R."/>
            <person name="Schneider M.P."/>
            <person name="Vasconcelos V."/>
            <person name="Leao P.N."/>
        </authorList>
    </citation>
    <scope>NUCLEOTIDE SEQUENCE</scope>
    <source>
        <strain evidence="1">LEGE 07157</strain>
    </source>
</reference>
<keyword evidence="2" id="KW-1185">Reference proteome</keyword>
<sequence>MTNCPPTLKIPDIAQNYIQTQPQLNYQAITLAPRTFITFPEAGDEAAHNTITNLLAPAPWQTLGTAPVKANLNLTFTFENRQLNLSIAEVKLQREGKAPQPAVLFSGNFSYQIAASSVGEKFEQLKARINNWQADWETDQETLNAYK</sequence>
<dbReference type="EMBL" id="JADEWZ010000027">
    <property type="protein sequence ID" value="MBE9117612.1"/>
    <property type="molecule type" value="Genomic_DNA"/>
</dbReference>
<evidence type="ECO:0000313" key="1">
    <source>
        <dbReference type="EMBL" id="MBE9117612.1"/>
    </source>
</evidence>
<dbReference type="AlphaFoldDB" id="A0A8J7DYJ0"/>
<gene>
    <name evidence="1" type="ORF">IQ249_17070</name>
</gene>
<accession>A0A8J7DYJ0</accession>
<organism evidence="1 2">
    <name type="scientific">Lusitaniella coriacea LEGE 07157</name>
    <dbReference type="NCBI Taxonomy" id="945747"/>
    <lineage>
        <taxon>Bacteria</taxon>
        <taxon>Bacillati</taxon>
        <taxon>Cyanobacteriota</taxon>
        <taxon>Cyanophyceae</taxon>
        <taxon>Spirulinales</taxon>
        <taxon>Lusitaniellaceae</taxon>
        <taxon>Lusitaniella</taxon>
    </lineage>
</organism>
<evidence type="ECO:0000313" key="2">
    <source>
        <dbReference type="Proteomes" id="UP000654482"/>
    </source>
</evidence>
<dbReference type="Proteomes" id="UP000654482">
    <property type="component" value="Unassembled WGS sequence"/>
</dbReference>
<proteinExistence type="predicted"/>
<comment type="caution">
    <text evidence="1">The sequence shown here is derived from an EMBL/GenBank/DDBJ whole genome shotgun (WGS) entry which is preliminary data.</text>
</comment>